<dbReference type="InterPro" id="IPR002656">
    <property type="entry name" value="Acyl_transf_3_dom"/>
</dbReference>
<evidence type="ECO:0000259" key="2">
    <source>
        <dbReference type="Pfam" id="PF01757"/>
    </source>
</evidence>
<dbReference type="Proteomes" id="UP000728032">
    <property type="component" value="Unassembled WGS sequence"/>
</dbReference>
<keyword evidence="1" id="KW-1133">Transmembrane helix</keyword>
<evidence type="ECO:0000313" key="4">
    <source>
        <dbReference type="Proteomes" id="UP000728032"/>
    </source>
</evidence>
<dbReference type="GO" id="GO:0016747">
    <property type="term" value="F:acyltransferase activity, transferring groups other than amino-acyl groups"/>
    <property type="evidence" value="ECO:0007669"/>
    <property type="project" value="InterPro"/>
</dbReference>
<evidence type="ECO:0000256" key="1">
    <source>
        <dbReference type="SAM" id="Phobius"/>
    </source>
</evidence>
<dbReference type="PANTHER" id="PTHR11161">
    <property type="entry name" value="O-ACYLTRANSFERASE"/>
    <property type="match status" value="1"/>
</dbReference>
<keyword evidence="1" id="KW-0472">Membrane</keyword>
<dbReference type="InterPro" id="IPR052728">
    <property type="entry name" value="O2_lipid_transport_reg"/>
</dbReference>
<keyword evidence="4" id="KW-1185">Reference proteome</keyword>
<feature type="transmembrane region" description="Helical" evidence="1">
    <location>
        <begin position="148"/>
        <end position="169"/>
    </location>
</feature>
<dbReference type="AlphaFoldDB" id="A0A7R9MBK1"/>
<feature type="domain" description="Acyltransferase 3" evidence="2">
    <location>
        <begin position="42"/>
        <end position="163"/>
    </location>
</feature>
<keyword evidence="1" id="KW-0812">Transmembrane</keyword>
<feature type="transmembrane region" description="Helical" evidence="1">
    <location>
        <begin position="78"/>
        <end position="95"/>
    </location>
</feature>
<dbReference type="OrthoDB" id="6513930at2759"/>
<feature type="transmembrane region" description="Helical" evidence="1">
    <location>
        <begin position="40"/>
        <end position="58"/>
    </location>
</feature>
<organism evidence="3">
    <name type="scientific">Oppiella nova</name>
    <dbReference type="NCBI Taxonomy" id="334625"/>
    <lineage>
        <taxon>Eukaryota</taxon>
        <taxon>Metazoa</taxon>
        <taxon>Ecdysozoa</taxon>
        <taxon>Arthropoda</taxon>
        <taxon>Chelicerata</taxon>
        <taxon>Arachnida</taxon>
        <taxon>Acari</taxon>
        <taxon>Acariformes</taxon>
        <taxon>Sarcoptiformes</taxon>
        <taxon>Oribatida</taxon>
        <taxon>Brachypylina</taxon>
        <taxon>Oppioidea</taxon>
        <taxon>Oppiidae</taxon>
        <taxon>Oppiella</taxon>
    </lineage>
</organism>
<name>A0A7R9MBK1_9ACAR</name>
<proteinExistence type="predicted"/>
<reference evidence="3" key="1">
    <citation type="submission" date="2020-11" db="EMBL/GenBank/DDBJ databases">
        <authorList>
            <person name="Tran Van P."/>
        </authorList>
    </citation>
    <scope>NUCLEOTIDE SEQUENCE</scope>
</reference>
<dbReference type="PANTHER" id="PTHR11161:SF0">
    <property type="entry name" value="O-ACYLTRANSFERASE LIKE PROTEIN"/>
    <property type="match status" value="1"/>
</dbReference>
<evidence type="ECO:0000313" key="3">
    <source>
        <dbReference type="EMBL" id="CAD7656638.1"/>
    </source>
</evidence>
<dbReference type="EMBL" id="CAJPVJ010011486">
    <property type="protein sequence ID" value="CAG2173825.1"/>
    <property type="molecule type" value="Genomic_DNA"/>
</dbReference>
<protein>
    <recommendedName>
        <fullName evidence="2">Acyltransferase 3 domain-containing protein</fullName>
    </recommendedName>
</protein>
<accession>A0A7R9MBK1</accession>
<gene>
    <name evidence="3" type="ORF">ONB1V03_LOCUS13274</name>
</gene>
<dbReference type="EMBL" id="OC926311">
    <property type="protein sequence ID" value="CAD7656638.1"/>
    <property type="molecule type" value="Genomic_DNA"/>
</dbReference>
<dbReference type="Pfam" id="PF01757">
    <property type="entry name" value="Acyl_transf_3"/>
    <property type="match status" value="1"/>
</dbReference>
<sequence>MGHAFTYTTSLGLIGLKRIFSEIMFKVYEDNEYIFVRNPLIIDALFTLSGLLLSYGVLRKLDKSGGRFNYPMFIFQRWLRFFILMFGALLFFYIFPLTGDGPVWHIGVGWVTPGCQNPRNLLKIDDIKEQLIIANSKVLHLKCNPPTWFLSSLLQLTLIGPCIQIIYLVPLHAQ</sequence>